<feature type="compositionally biased region" description="Acidic residues" evidence="8">
    <location>
        <begin position="355"/>
        <end position="377"/>
    </location>
</feature>
<gene>
    <name evidence="9" type="ORF">WJX75_010008</name>
</gene>
<evidence type="ECO:0008006" key="11">
    <source>
        <dbReference type="Google" id="ProtNLM"/>
    </source>
</evidence>
<dbReference type="InterPro" id="IPR007276">
    <property type="entry name" value="Nop14"/>
</dbReference>
<feature type="region of interest" description="Disordered" evidence="8">
    <location>
        <begin position="236"/>
        <end position="264"/>
    </location>
</feature>
<feature type="compositionally biased region" description="Basic and acidic residues" evidence="8">
    <location>
        <begin position="378"/>
        <end position="395"/>
    </location>
</feature>
<feature type="region of interest" description="Disordered" evidence="8">
    <location>
        <begin position="129"/>
        <end position="148"/>
    </location>
</feature>
<feature type="compositionally biased region" description="Acidic residues" evidence="8">
    <location>
        <begin position="139"/>
        <end position="148"/>
    </location>
</feature>
<evidence type="ECO:0000256" key="8">
    <source>
        <dbReference type="SAM" id="MobiDB-lite"/>
    </source>
</evidence>
<feature type="region of interest" description="Disordered" evidence="8">
    <location>
        <begin position="308"/>
        <end position="396"/>
    </location>
</feature>
<feature type="region of interest" description="Disordered" evidence="8">
    <location>
        <begin position="158"/>
        <end position="195"/>
    </location>
</feature>
<feature type="region of interest" description="Disordered" evidence="8">
    <location>
        <begin position="842"/>
        <end position="862"/>
    </location>
</feature>
<feature type="compositionally biased region" description="Basic residues" evidence="8">
    <location>
        <begin position="27"/>
        <end position="46"/>
    </location>
</feature>
<sequence length="928" mass="101339">MGKKTVKPKQLGRKQEEKPNLFEHIYNRKKFSVLGKKQKGERKHGKSRGDAVDKRNKTLLVEYKELHKSNAFVDRRFGEDDSSLTEEEKALARFQKQRMKELTGNKYSLPDHDEEDELTHMGRALADEDFKKVGGPHDDYEDEGEGELDNEVVRDFHFGGGFVPKKQAEGSEGAEAGEDEAPERRRSKKEVMEEVMAKSKAFKAAKSQQRDEDLEATEALDTNFTSLVDAGGLAGLVKPKGARDAGKGADKRAAPQEGDDAEFDRFRHELIFEAKGQVSERTRTAEELAELERQRLEALEARRLKRMRAGADDGDGLDGDADDAAPAGGYKARRQKRQKSLQAQPHGPSGGALDDNFDFSDEDEGSGSEEGDEEEEEVSRLDARRKQRASGKDELQQLFKAESAALLEKYGIKASEAEGESDEEEVSGSEEEESEGEEEGADEEADAVQGLTATTSGAARGAAAGVAAGELPFTLEAPGSYEEFAALVAGRPAEELGLAVQRIRVCSAAALATGNRKKMQVFYGILVQHFAMLAGAVPLPMAHLDVLTVHLLDLTSEVPFYAATVARARLTRLQQRLAAALTNPDTYADGSSAWPGARVLLLLKLWATLFPVSDRRHPVATPAALLVSAHLALCPVSLASDIPQGLFLSSLALHMAAPASRYVPEPLNFAVQLLQSATAVSSKAGSEQPTAAFSASDPTAKWLALEPSREADAMEIKPLELSAVLTKPADDAYFGSPEFKLSALAAAMGVVRRTAELFAGTSALPEILSHAQRALEDLGRAEGLPKALEERRVEALEAVRRARAEAVASRRPLVRKGAVKNAEVKLFNPRFEEDFVAGKNYDPDRERAEQKKLRRQVQKEKRGAMRELRKDAVFLGAAREADAAAEKRERTGKLRANFAFLERQESDFKSGGQGGMWKKGGNKKARNK</sequence>
<evidence type="ECO:0000256" key="5">
    <source>
        <dbReference type="ARBA" id="ARBA00023242"/>
    </source>
</evidence>
<evidence type="ECO:0000313" key="10">
    <source>
        <dbReference type="Proteomes" id="UP001491310"/>
    </source>
</evidence>
<evidence type="ECO:0000256" key="1">
    <source>
        <dbReference type="ARBA" id="ARBA00004604"/>
    </source>
</evidence>
<feature type="compositionally biased region" description="Basic residues" evidence="8">
    <location>
        <begin position="1"/>
        <end position="12"/>
    </location>
</feature>
<evidence type="ECO:0000256" key="6">
    <source>
        <dbReference type="ARBA" id="ARBA00024695"/>
    </source>
</evidence>
<keyword evidence="5" id="KW-0539">Nucleus</keyword>
<dbReference type="EMBL" id="JALJOT010000002">
    <property type="protein sequence ID" value="KAK9917948.1"/>
    <property type="molecule type" value="Genomic_DNA"/>
</dbReference>
<evidence type="ECO:0000313" key="9">
    <source>
        <dbReference type="EMBL" id="KAK9917948.1"/>
    </source>
</evidence>
<dbReference type="Pfam" id="PF04147">
    <property type="entry name" value="Nop14"/>
    <property type="match status" value="1"/>
</dbReference>
<feature type="compositionally biased region" description="Acidic residues" evidence="8">
    <location>
        <begin position="312"/>
        <end position="323"/>
    </location>
</feature>
<feature type="region of interest" description="Disordered" evidence="8">
    <location>
        <begin position="1"/>
        <end position="54"/>
    </location>
</feature>
<comment type="subcellular location">
    <subcellularLocation>
        <location evidence="1">Nucleus</location>
        <location evidence="1">Nucleolus</location>
    </subcellularLocation>
</comment>
<evidence type="ECO:0000256" key="3">
    <source>
        <dbReference type="ARBA" id="ARBA00022517"/>
    </source>
</evidence>
<feature type="compositionally biased region" description="Acidic residues" evidence="8">
    <location>
        <begin position="417"/>
        <end position="446"/>
    </location>
</feature>
<organism evidence="9 10">
    <name type="scientific">Coccomyxa subellipsoidea</name>
    <dbReference type="NCBI Taxonomy" id="248742"/>
    <lineage>
        <taxon>Eukaryota</taxon>
        <taxon>Viridiplantae</taxon>
        <taxon>Chlorophyta</taxon>
        <taxon>core chlorophytes</taxon>
        <taxon>Trebouxiophyceae</taxon>
        <taxon>Trebouxiophyceae incertae sedis</taxon>
        <taxon>Coccomyxaceae</taxon>
        <taxon>Coccomyxa</taxon>
    </lineage>
</organism>
<keyword evidence="10" id="KW-1185">Reference proteome</keyword>
<feature type="coiled-coil region" evidence="7">
    <location>
        <begin position="274"/>
        <end position="302"/>
    </location>
</feature>
<keyword evidence="7" id="KW-0175">Coiled coil</keyword>
<feature type="region of interest" description="Disordered" evidence="8">
    <location>
        <begin position="905"/>
        <end position="928"/>
    </location>
</feature>
<proteinExistence type="inferred from homology"/>
<feature type="compositionally biased region" description="Basic and acidic residues" evidence="8">
    <location>
        <begin position="241"/>
        <end position="254"/>
    </location>
</feature>
<accession>A0ABR2Z1Z3</accession>
<dbReference type="PANTHER" id="PTHR23183">
    <property type="entry name" value="NOP14"/>
    <property type="match status" value="1"/>
</dbReference>
<evidence type="ECO:0000256" key="7">
    <source>
        <dbReference type="SAM" id="Coils"/>
    </source>
</evidence>
<dbReference type="PANTHER" id="PTHR23183:SF0">
    <property type="entry name" value="NUCLEOLAR PROTEIN 14"/>
    <property type="match status" value="1"/>
</dbReference>
<keyword evidence="4" id="KW-0698">rRNA processing</keyword>
<dbReference type="Proteomes" id="UP001491310">
    <property type="component" value="Unassembled WGS sequence"/>
</dbReference>
<evidence type="ECO:0000256" key="4">
    <source>
        <dbReference type="ARBA" id="ARBA00022552"/>
    </source>
</evidence>
<feature type="compositionally biased region" description="Basic and acidic residues" evidence="8">
    <location>
        <begin position="129"/>
        <end position="138"/>
    </location>
</feature>
<comment type="caution">
    <text evidence="9">The sequence shown here is derived from an EMBL/GenBank/DDBJ whole genome shotgun (WGS) entry which is preliminary data.</text>
</comment>
<feature type="region of interest" description="Disordered" evidence="8">
    <location>
        <begin position="413"/>
        <end position="447"/>
    </location>
</feature>
<keyword evidence="3" id="KW-0690">Ribosome biogenesis</keyword>
<comment type="function">
    <text evidence="6">Involved in nucleolar processing of pre-18S ribosomal RNA. Has a role in the nuclear export of 40S pre-ribosomal subunit to the cytoplasm.</text>
</comment>
<reference evidence="9 10" key="1">
    <citation type="journal article" date="2024" name="Nat. Commun.">
        <title>Phylogenomics reveals the evolutionary origins of lichenization in chlorophyte algae.</title>
        <authorList>
            <person name="Puginier C."/>
            <person name="Libourel C."/>
            <person name="Otte J."/>
            <person name="Skaloud P."/>
            <person name="Haon M."/>
            <person name="Grisel S."/>
            <person name="Petersen M."/>
            <person name="Berrin J.G."/>
            <person name="Delaux P.M."/>
            <person name="Dal Grande F."/>
            <person name="Keller J."/>
        </authorList>
    </citation>
    <scope>NUCLEOTIDE SEQUENCE [LARGE SCALE GENOMIC DNA]</scope>
    <source>
        <strain evidence="9 10">SAG 216-7</strain>
    </source>
</reference>
<name>A0ABR2Z1Z3_9CHLO</name>
<protein>
    <recommendedName>
        <fullName evidence="11">Nop14-like protein</fullName>
    </recommendedName>
</protein>
<comment type="similarity">
    <text evidence="2">Belongs to the NOP14 family.</text>
</comment>
<evidence type="ECO:0000256" key="2">
    <source>
        <dbReference type="ARBA" id="ARBA00007466"/>
    </source>
</evidence>